<sequence>MDMSTHEKVQAHLFRTVLDEGPLTLYTANLKSDSPIGTIHRHFKEMVKHKWLKTYSSLKDTSRRKIHYGPTLLGIVYFYSKDKSIQDRLERYYLKWIRFEDFLSELDEEGFDVKNVSSSKNSITLFKKYVHYFAGVEEQIDMLKEPENIPRDMLLYIGEFLLVRKPEYMRIWEELYKRMPKIKKNVDEYIDSTIEFYNKLKTARES</sequence>
<dbReference type="RefSeq" id="WP_205099596.1">
    <property type="nucleotide sequence ID" value="NZ_CAJNAQ010000005.1"/>
</dbReference>
<evidence type="ECO:0000313" key="1">
    <source>
        <dbReference type="EMBL" id="CAE6496495.1"/>
    </source>
</evidence>
<accession>A0A812F218</accession>
<evidence type="ECO:0000313" key="2">
    <source>
        <dbReference type="Proteomes" id="UP000655759"/>
    </source>
</evidence>
<dbReference type="Proteomes" id="UP000655759">
    <property type="component" value="Unassembled WGS sequence"/>
</dbReference>
<organism evidence="1 2">
    <name type="scientific">Candidatus Nitrosotenuis uzonensis</name>
    <dbReference type="NCBI Taxonomy" id="1407055"/>
    <lineage>
        <taxon>Archaea</taxon>
        <taxon>Nitrososphaerota</taxon>
        <taxon>Candidatus Nitrosotenuis</taxon>
    </lineage>
</organism>
<name>A0A812F218_9ARCH</name>
<reference evidence="1" key="1">
    <citation type="submission" date="2021-02" db="EMBL/GenBank/DDBJ databases">
        <authorList>
            <person name="Han P."/>
        </authorList>
    </citation>
    <scope>NUCLEOTIDE SEQUENCE</scope>
    <source>
        <strain evidence="1">Candidatus Nitrosotenuis uzonensis 5A</strain>
    </source>
</reference>
<comment type="caution">
    <text evidence="1">The sequence shown here is derived from an EMBL/GenBank/DDBJ whole genome shotgun (WGS) entry which is preliminary data.</text>
</comment>
<protein>
    <submittedName>
        <fullName evidence="1">Uncharacterized protein</fullName>
    </submittedName>
</protein>
<proteinExistence type="predicted"/>
<gene>
    <name evidence="1" type="ORF">NUZ5A_50546</name>
</gene>
<dbReference type="AlphaFoldDB" id="A0A812F218"/>
<dbReference type="EMBL" id="CAJNAQ010000005">
    <property type="protein sequence ID" value="CAE6496495.1"/>
    <property type="molecule type" value="Genomic_DNA"/>
</dbReference>